<keyword evidence="1" id="KW-0805">Transcription regulation</keyword>
<evidence type="ECO:0000256" key="2">
    <source>
        <dbReference type="ARBA" id="ARBA00023125"/>
    </source>
</evidence>
<protein>
    <submittedName>
        <fullName evidence="5">AraC family transcriptional regulator</fullName>
    </submittedName>
</protein>
<dbReference type="PROSITE" id="PS01124">
    <property type="entry name" value="HTH_ARAC_FAMILY_2"/>
    <property type="match status" value="1"/>
</dbReference>
<sequence>MKAACTPPLEHCPERSFSVADFHQFGQRNAFGYRFPQLDAALERKGCDPAHCCVAKGRVLECAIRPGLCLVLSDIDVLQPYQSTSQVHSEFAVCFLLQGQADVRLHTREEQILRLQPSLAMSAQYGEGAAISGLHAAGQRLRSVSVALTDAHALQEDSALAACAHLAACHTSRPQVRAWRTSTHVRQIVSGLLQPPWHGPLQKLYMEGATLQLLACGLGHWVQGQAQGQGPDLPATAARAGGSPTARDMRRLEQVRALLHEQPEQAHSLHALARLACMSVSTLGLKFAQAYGCSVFQYLRKRRLELAREQLQQGISVAQAAASAGYRHPASFSAAFRAHFGHSPTAACKRAWVDSLPCRA</sequence>
<feature type="domain" description="HTH araC/xylS-type" evidence="4">
    <location>
        <begin position="253"/>
        <end position="350"/>
    </location>
</feature>
<dbReference type="SMART" id="SM00342">
    <property type="entry name" value="HTH_ARAC"/>
    <property type="match status" value="1"/>
</dbReference>
<dbReference type="GO" id="GO:0003700">
    <property type="term" value="F:DNA-binding transcription factor activity"/>
    <property type="evidence" value="ECO:0007669"/>
    <property type="project" value="InterPro"/>
</dbReference>
<dbReference type="AlphaFoldDB" id="A0A3M6QEC6"/>
<name>A0A3M6QEC6_9BURK</name>
<dbReference type="Gene3D" id="1.10.10.60">
    <property type="entry name" value="Homeodomain-like"/>
    <property type="match status" value="1"/>
</dbReference>
<proteinExistence type="predicted"/>
<reference evidence="5 6" key="1">
    <citation type="submission" date="2018-10" db="EMBL/GenBank/DDBJ databases">
        <title>Comamonadaceae CDC group NO-1 genome sequencing and assembly.</title>
        <authorList>
            <person name="Bernier A.-M."/>
            <person name="Bernard K."/>
        </authorList>
    </citation>
    <scope>NUCLEOTIDE SEQUENCE [LARGE SCALE GENOMIC DNA]</scope>
    <source>
        <strain evidence="5 6">NML970147</strain>
    </source>
</reference>
<dbReference type="InterPro" id="IPR009057">
    <property type="entry name" value="Homeodomain-like_sf"/>
</dbReference>
<dbReference type="Proteomes" id="UP000267521">
    <property type="component" value="Unassembled WGS sequence"/>
</dbReference>
<dbReference type="InterPro" id="IPR018060">
    <property type="entry name" value="HTH_AraC"/>
</dbReference>
<dbReference type="GO" id="GO:0043565">
    <property type="term" value="F:sequence-specific DNA binding"/>
    <property type="evidence" value="ECO:0007669"/>
    <property type="project" value="InterPro"/>
</dbReference>
<evidence type="ECO:0000313" key="6">
    <source>
        <dbReference type="Proteomes" id="UP000267521"/>
    </source>
</evidence>
<comment type="caution">
    <text evidence="5">The sequence shown here is derived from an EMBL/GenBank/DDBJ whole genome shotgun (WGS) entry which is preliminary data.</text>
</comment>
<dbReference type="InterPro" id="IPR018062">
    <property type="entry name" value="HTH_AraC-typ_CS"/>
</dbReference>
<keyword evidence="3" id="KW-0804">Transcription</keyword>
<evidence type="ECO:0000259" key="4">
    <source>
        <dbReference type="PROSITE" id="PS01124"/>
    </source>
</evidence>
<evidence type="ECO:0000256" key="1">
    <source>
        <dbReference type="ARBA" id="ARBA00023015"/>
    </source>
</evidence>
<evidence type="ECO:0000256" key="3">
    <source>
        <dbReference type="ARBA" id="ARBA00023163"/>
    </source>
</evidence>
<dbReference type="PROSITE" id="PS00041">
    <property type="entry name" value="HTH_ARAC_FAMILY_1"/>
    <property type="match status" value="1"/>
</dbReference>
<dbReference type="EMBL" id="RDQM01000001">
    <property type="protein sequence ID" value="RMX01440.1"/>
    <property type="molecule type" value="Genomic_DNA"/>
</dbReference>
<dbReference type="PANTHER" id="PTHR47893">
    <property type="entry name" value="REGULATORY PROTEIN PCHR"/>
    <property type="match status" value="1"/>
</dbReference>
<dbReference type="Pfam" id="PF12833">
    <property type="entry name" value="HTH_18"/>
    <property type="match status" value="1"/>
</dbReference>
<dbReference type="InterPro" id="IPR053142">
    <property type="entry name" value="PchR_regulatory_protein"/>
</dbReference>
<dbReference type="RefSeq" id="WP_122237211.1">
    <property type="nucleotide sequence ID" value="NZ_RDQM01000001.1"/>
</dbReference>
<organism evidence="5 6">
    <name type="scientific">Allofranklinella schreckenbergeri</name>
    <dbReference type="NCBI Taxonomy" id="1076744"/>
    <lineage>
        <taxon>Bacteria</taxon>
        <taxon>Pseudomonadati</taxon>
        <taxon>Pseudomonadota</taxon>
        <taxon>Betaproteobacteria</taxon>
        <taxon>Burkholderiales</taxon>
        <taxon>Comamonadaceae</taxon>
        <taxon>Allofranklinella</taxon>
    </lineage>
</organism>
<accession>A0A3M6QEC6</accession>
<evidence type="ECO:0000313" key="5">
    <source>
        <dbReference type="EMBL" id="RMX01440.1"/>
    </source>
</evidence>
<dbReference type="SUPFAM" id="SSF46689">
    <property type="entry name" value="Homeodomain-like"/>
    <property type="match status" value="2"/>
</dbReference>
<dbReference type="PANTHER" id="PTHR47893:SF1">
    <property type="entry name" value="REGULATORY PROTEIN PCHR"/>
    <property type="match status" value="1"/>
</dbReference>
<gene>
    <name evidence="5" type="ORF">EBQ26_01315</name>
</gene>
<keyword evidence="2" id="KW-0238">DNA-binding</keyword>